<protein>
    <submittedName>
        <fullName evidence="2">Integrating conjugative element protein, PFL_4710 family</fullName>
    </submittedName>
</protein>
<dbReference type="Pfam" id="PF06834">
    <property type="entry name" value="TraU"/>
    <property type="match status" value="1"/>
</dbReference>
<keyword evidence="1" id="KW-0732">Signal</keyword>
<feature type="chain" id="PRO_5016590374" evidence="1">
    <location>
        <begin position="20"/>
        <end position="330"/>
    </location>
</feature>
<dbReference type="EMBL" id="UGOD01000006">
    <property type="protein sequence ID" value="STX81575.1"/>
    <property type="molecule type" value="Genomic_DNA"/>
</dbReference>
<reference evidence="2 3" key="1">
    <citation type="submission" date="2018-06" db="EMBL/GenBank/DDBJ databases">
        <authorList>
            <consortium name="Pathogen Informatics"/>
            <person name="Doyle S."/>
        </authorList>
    </citation>
    <scope>NUCLEOTIDE SEQUENCE [LARGE SCALE GENOMIC DNA]</scope>
    <source>
        <strain evidence="2 3">NCTC13316</strain>
    </source>
</reference>
<name>A0A378KD80_9GAMM</name>
<evidence type="ECO:0000256" key="1">
    <source>
        <dbReference type="SAM" id="SignalP"/>
    </source>
</evidence>
<dbReference type="Proteomes" id="UP000254794">
    <property type="component" value="Unassembled WGS sequence"/>
</dbReference>
<dbReference type="InterPro" id="IPR026331">
    <property type="entry name" value="PFL_4710"/>
</dbReference>
<dbReference type="OrthoDB" id="8435546at2"/>
<sequence length="330" mass="37002">MLKFLTCWMALLVPATLFGLESTKPPKPLTTIQIGLHITSKMLTYSHIKLKGVCVWFSKGKIITSPAISQFVPDLLVTVSNRPGENPWREAGALVENKAAIAGYQRIYQTALGFPLGFGNDSLLANPSHLNEGHTRVVSVFGAPTNYLHLPSLTHKPETSFPIIYYSSLADAVMERSEAAELAYLAIRPHLLLGHEIGTTLNHWGFEMPRLMYVTQPYRFRASVVAAMHAADIVTNQKNIHIYYPTTNRCGKDCIIANVIYDPKQKHVIWQEVYPRNRRIVPGNANDFGTKDEKAGNSNYIFVVWRKYEGCVQQKGKLISGIGMGRPHRR</sequence>
<proteinExistence type="predicted"/>
<evidence type="ECO:0000313" key="2">
    <source>
        <dbReference type="EMBL" id="STX81575.1"/>
    </source>
</evidence>
<accession>A0A378KD80</accession>
<feature type="signal peptide" evidence="1">
    <location>
        <begin position="1"/>
        <end position="19"/>
    </location>
</feature>
<dbReference type="NCBIfam" id="TIGR03756">
    <property type="entry name" value="conj_TIGR03756"/>
    <property type="match status" value="1"/>
</dbReference>
<keyword evidence="3" id="KW-1185">Reference proteome</keyword>
<dbReference type="AlphaFoldDB" id="A0A378KD80"/>
<dbReference type="InterPro" id="IPR009649">
    <property type="entry name" value="TraU"/>
</dbReference>
<organism evidence="2 3">
    <name type="scientific">Legionella busanensis</name>
    <dbReference type="NCBI Taxonomy" id="190655"/>
    <lineage>
        <taxon>Bacteria</taxon>
        <taxon>Pseudomonadati</taxon>
        <taxon>Pseudomonadota</taxon>
        <taxon>Gammaproteobacteria</taxon>
        <taxon>Legionellales</taxon>
        <taxon>Legionellaceae</taxon>
        <taxon>Legionella</taxon>
    </lineage>
</organism>
<evidence type="ECO:0000313" key="3">
    <source>
        <dbReference type="Proteomes" id="UP000254794"/>
    </source>
</evidence>
<dbReference type="RefSeq" id="WP_115332938.1">
    <property type="nucleotide sequence ID" value="NZ_CAAAHP010000008.1"/>
</dbReference>
<gene>
    <name evidence="2" type="ORF">NCTC13316_03448</name>
</gene>